<evidence type="ECO:0000313" key="3">
    <source>
        <dbReference type="EMBL" id="GEC20030.1"/>
    </source>
</evidence>
<proteinExistence type="inferred from homology"/>
<gene>
    <name evidence="3" type="ORF">PHY01_23130</name>
</gene>
<sequence>MGRTEIVVGVDGSDHALHAVGWAAAEAGLRGAALRLVHAGDEPPAAPWPLEVLARAFAVARRAEPGIEVTTTRSPAEPVPALLDASSGAALLVVGMGGDTQRVLPGSVALDVSARASCPVVVVRGAPVPPRGPVLVGVDTVEGDAPALTLAFSDARRHGGRVAVLHARATADPPVPPAVEQASDVAERDRLRAALAPWTARFPGVPVEVTVVHDVPALALLRAAEGARLVVVGTRAHGAYARSLFGSTSREVLRRSPVTVVVVDPAAADAVADTAVPDDAVPDDAAPWDPLLDHPHDRGALF</sequence>
<name>A0A4Y3WPN8_9PSEU</name>
<feature type="domain" description="UspA" evidence="2">
    <location>
        <begin position="5"/>
        <end position="124"/>
    </location>
</feature>
<dbReference type="InterPro" id="IPR006015">
    <property type="entry name" value="Universal_stress_UspA"/>
</dbReference>
<dbReference type="EMBL" id="BJNG01000017">
    <property type="protein sequence ID" value="GEC20030.1"/>
    <property type="molecule type" value="Genomic_DNA"/>
</dbReference>
<dbReference type="AlphaFoldDB" id="A0A4Y3WPN8"/>
<comment type="similarity">
    <text evidence="1">Belongs to the universal stress protein A family.</text>
</comment>
<dbReference type="PRINTS" id="PR01438">
    <property type="entry name" value="UNVRSLSTRESS"/>
</dbReference>
<evidence type="ECO:0000256" key="1">
    <source>
        <dbReference type="ARBA" id="ARBA00008791"/>
    </source>
</evidence>
<evidence type="ECO:0000259" key="2">
    <source>
        <dbReference type="Pfam" id="PF00582"/>
    </source>
</evidence>
<dbReference type="SUPFAM" id="SSF52402">
    <property type="entry name" value="Adenine nucleotide alpha hydrolases-like"/>
    <property type="match status" value="2"/>
</dbReference>
<protein>
    <submittedName>
        <fullName evidence="3">Universal stress protein</fullName>
    </submittedName>
</protein>
<reference evidence="3 4" key="1">
    <citation type="submission" date="2019-06" db="EMBL/GenBank/DDBJ databases">
        <title>Whole genome shotgun sequence of Pseudonocardia hydrocarbonoxydans NBRC 14498.</title>
        <authorList>
            <person name="Hosoyama A."/>
            <person name="Uohara A."/>
            <person name="Ohji S."/>
            <person name="Ichikawa N."/>
        </authorList>
    </citation>
    <scope>NUCLEOTIDE SEQUENCE [LARGE SCALE GENOMIC DNA]</scope>
    <source>
        <strain evidence="3 4">NBRC 14498</strain>
    </source>
</reference>
<dbReference type="Pfam" id="PF00582">
    <property type="entry name" value="Usp"/>
    <property type="match status" value="2"/>
</dbReference>
<dbReference type="RefSeq" id="WP_141278577.1">
    <property type="nucleotide sequence ID" value="NZ_BAAARZ010000019.1"/>
</dbReference>
<dbReference type="InterPro" id="IPR006016">
    <property type="entry name" value="UspA"/>
</dbReference>
<keyword evidence="4" id="KW-1185">Reference proteome</keyword>
<dbReference type="PANTHER" id="PTHR46268">
    <property type="entry name" value="STRESS RESPONSE PROTEIN NHAX"/>
    <property type="match status" value="1"/>
</dbReference>
<dbReference type="InterPro" id="IPR014729">
    <property type="entry name" value="Rossmann-like_a/b/a_fold"/>
</dbReference>
<dbReference type="PANTHER" id="PTHR46268:SF6">
    <property type="entry name" value="UNIVERSAL STRESS PROTEIN UP12"/>
    <property type="match status" value="1"/>
</dbReference>
<dbReference type="Proteomes" id="UP000320338">
    <property type="component" value="Unassembled WGS sequence"/>
</dbReference>
<organism evidence="3 4">
    <name type="scientific">Pseudonocardia hydrocarbonoxydans</name>
    <dbReference type="NCBI Taxonomy" id="76726"/>
    <lineage>
        <taxon>Bacteria</taxon>
        <taxon>Bacillati</taxon>
        <taxon>Actinomycetota</taxon>
        <taxon>Actinomycetes</taxon>
        <taxon>Pseudonocardiales</taxon>
        <taxon>Pseudonocardiaceae</taxon>
        <taxon>Pseudonocardia</taxon>
    </lineage>
</organism>
<comment type="caution">
    <text evidence="3">The sequence shown here is derived from an EMBL/GenBank/DDBJ whole genome shotgun (WGS) entry which is preliminary data.</text>
</comment>
<feature type="domain" description="UspA" evidence="2">
    <location>
        <begin position="133"/>
        <end position="263"/>
    </location>
</feature>
<evidence type="ECO:0000313" key="4">
    <source>
        <dbReference type="Proteomes" id="UP000320338"/>
    </source>
</evidence>
<accession>A0A4Y3WPN8</accession>
<dbReference type="Gene3D" id="3.40.50.620">
    <property type="entry name" value="HUPs"/>
    <property type="match status" value="2"/>
</dbReference>